<sequence length="91" mass="10064">MPLYGRICTTLAQIQHRGRISLRKVCGRYSGGCKLPDKVAGMWGFVRGFHFLLFRCATAIDFTIVISRACLSCQIFHMPTSCGTFTTGATL</sequence>
<dbReference type="EMBL" id="KZ269993">
    <property type="protein sequence ID" value="OZC09440.1"/>
    <property type="molecule type" value="Genomic_DNA"/>
</dbReference>
<evidence type="ECO:0000313" key="3">
    <source>
        <dbReference type="Proteomes" id="UP000242913"/>
    </source>
</evidence>
<gene>
    <name evidence="2" type="ORF">X798_03396</name>
    <name evidence="1" type="ORF">X798_04297</name>
</gene>
<proteinExistence type="predicted"/>
<keyword evidence="3" id="KW-1185">Reference proteome</keyword>
<protein>
    <submittedName>
        <fullName evidence="1">Uncharacterized protein</fullName>
    </submittedName>
</protein>
<reference evidence="1 3" key="1">
    <citation type="submission" date="2015-12" db="EMBL/GenBank/DDBJ databases">
        <title>Draft genome of the nematode, Onchocerca flexuosa.</title>
        <authorList>
            <person name="Mitreva M."/>
        </authorList>
    </citation>
    <scope>NUCLEOTIDE SEQUENCE [LARGE SCALE GENOMIC DNA]</scope>
    <source>
        <strain evidence="1">Red Deer</strain>
    </source>
</reference>
<organism evidence="1 3">
    <name type="scientific">Onchocerca flexuosa</name>
    <dbReference type="NCBI Taxonomy" id="387005"/>
    <lineage>
        <taxon>Eukaryota</taxon>
        <taxon>Metazoa</taxon>
        <taxon>Ecdysozoa</taxon>
        <taxon>Nematoda</taxon>
        <taxon>Chromadorea</taxon>
        <taxon>Rhabditida</taxon>
        <taxon>Spirurina</taxon>
        <taxon>Spiruromorpha</taxon>
        <taxon>Filarioidea</taxon>
        <taxon>Onchocercidae</taxon>
        <taxon>Onchocerca</taxon>
    </lineage>
</organism>
<evidence type="ECO:0000313" key="1">
    <source>
        <dbReference type="EMBL" id="OZC08748.1"/>
    </source>
</evidence>
<evidence type="ECO:0000313" key="2">
    <source>
        <dbReference type="EMBL" id="OZC09440.1"/>
    </source>
</evidence>
<name>A0A238BVZ7_9BILA</name>
<accession>A0A238BVZ7</accession>
<dbReference type="EMBL" id="KZ270004">
    <property type="protein sequence ID" value="OZC08748.1"/>
    <property type="molecule type" value="Genomic_DNA"/>
</dbReference>
<dbReference type="AlphaFoldDB" id="A0A238BVZ7"/>
<dbReference type="Proteomes" id="UP000242913">
    <property type="component" value="Unassembled WGS sequence"/>
</dbReference>